<name>A0A2Z2HXE9_9EURY</name>
<evidence type="ECO:0000259" key="1">
    <source>
        <dbReference type="Pfam" id="PF26255"/>
    </source>
</evidence>
<dbReference type="RefSeq" id="WP_086888022.1">
    <property type="nucleotide sequence ID" value="NZ_CP019893.1"/>
</dbReference>
<dbReference type="InterPro" id="IPR006311">
    <property type="entry name" value="TAT_signal"/>
</dbReference>
<proteinExistence type="predicted"/>
<dbReference type="Pfam" id="PF26255">
    <property type="entry name" value="Viral_env_HRPV"/>
    <property type="match status" value="1"/>
</dbReference>
<dbReference type="InterPro" id="IPR058677">
    <property type="entry name" value="ORF4_N"/>
</dbReference>
<dbReference type="Proteomes" id="UP000250088">
    <property type="component" value="Chromosome"/>
</dbReference>
<protein>
    <recommendedName>
        <fullName evidence="1">Envelope protein N-terminal domain-containing protein</fullName>
    </recommendedName>
</protein>
<dbReference type="PROSITE" id="PS51318">
    <property type="entry name" value="TAT"/>
    <property type="match status" value="1"/>
</dbReference>
<dbReference type="EMBL" id="CP019893">
    <property type="protein sequence ID" value="ARS89644.1"/>
    <property type="molecule type" value="Genomic_DNA"/>
</dbReference>
<dbReference type="KEGG" id="naj:B1756_07770"/>
<feature type="domain" description="Envelope protein N-terminal" evidence="1">
    <location>
        <begin position="64"/>
        <end position="350"/>
    </location>
</feature>
<accession>A0A2Z2HXE9</accession>
<dbReference type="GeneID" id="32893968"/>
<reference evidence="3" key="1">
    <citation type="submission" date="2017-02" db="EMBL/GenBank/DDBJ databases">
        <title>Natronthermophilus aegyptiacus gen. nov.,sp. nov., an aerobic, extremely halophilic alkalithermophilic archaeon isolated from the athalassohaline Wadi An Natrun, Egypt.</title>
        <authorList>
            <person name="Zhao B."/>
        </authorList>
    </citation>
    <scope>NUCLEOTIDE SEQUENCE [LARGE SCALE GENOMIC DNA]</scope>
    <source>
        <strain evidence="3">JW/NM-HA 15</strain>
    </source>
</reference>
<gene>
    <name evidence="2" type="ORF">B1756_07770</name>
</gene>
<evidence type="ECO:0000313" key="3">
    <source>
        <dbReference type="Proteomes" id="UP000250088"/>
    </source>
</evidence>
<organism evidence="2 3">
    <name type="scientific">Natrarchaeobaculum aegyptiacum</name>
    <dbReference type="NCBI Taxonomy" id="745377"/>
    <lineage>
        <taxon>Archaea</taxon>
        <taxon>Methanobacteriati</taxon>
        <taxon>Methanobacteriota</taxon>
        <taxon>Stenosarchaea group</taxon>
        <taxon>Halobacteria</taxon>
        <taxon>Halobacteriales</taxon>
        <taxon>Natrialbaceae</taxon>
        <taxon>Natrarchaeobaculum</taxon>
    </lineage>
</organism>
<dbReference type="AlphaFoldDB" id="A0A2Z2HXE9"/>
<sequence>MSDDTISRRSYLRRVGTVTGGAAATTAGATQVHPDASPVGNAEAAVPVALLAVGVAGGAVSLAWTQSDWNPFTAEEPPEGMTAEAAYTYCIDTARARLSNNKSTIIDNKNIIQNLDHRLYGDGKLVAIEKINEQVSQDEVEEAAIEEAREQATTIIKNYLKSWNEGVREWGSMIEMLEEHPDAEITDVFPNASYDHNNSNDGWVFEDGEEEDHDYELPNGETFYVNTPAIENSDHMGGGPWFHQGSPIDPYNTDRVTNDEHWVAVTHPDDDERHRFNYLNPYDWLPVLETLEDIVEEVEEGLETWVDGVYGDVQSGDLDPADLIGPRELAEMSAEEEGVDRAIADLISLNAAVNLDREAELYFPDLGISVVGMIALSGEQTLEAGDVIDPNEADQTFYFNYDVSSGTGDWDEWDAYDQIEAGVMYFTEEPLEGMEYHISTISGEVAVVTLDDFTPVDEDDEHLDPDDDDFDEDDIERWEVDLSDQLDDRITEVDDISAEAIQDDTEYEMLVLNREFEIVTFRDEDGEEYEETTYEETIEQPHDDDNYITEEEWEAAADRHLDLIERYEESQQDDGFQWPTIDFDSDLNPLAFALGAGALLLAALASQGNGGGGGGINVHNHDYGNHDDDRNRNH</sequence>
<evidence type="ECO:0000313" key="2">
    <source>
        <dbReference type="EMBL" id="ARS89644.1"/>
    </source>
</evidence>
<keyword evidence="3" id="KW-1185">Reference proteome</keyword>
<dbReference type="OrthoDB" id="330460at2157"/>